<proteinExistence type="predicted"/>
<evidence type="ECO:0000313" key="4">
    <source>
        <dbReference type="WBParaSite" id="TCLT_0000060001-mRNA-1"/>
    </source>
</evidence>
<dbReference type="Pfam" id="PF09495">
    <property type="entry name" value="DUF2462"/>
    <property type="match status" value="1"/>
</dbReference>
<dbReference type="OrthoDB" id="10034655at2759"/>
<name>A0A0N5CKK1_THECL</name>
<organism evidence="4">
    <name type="scientific">Thelazia callipaeda</name>
    <name type="common">Oriental eyeworm</name>
    <name type="synonym">Parasitic nematode</name>
    <dbReference type="NCBI Taxonomy" id="103827"/>
    <lineage>
        <taxon>Eukaryota</taxon>
        <taxon>Metazoa</taxon>
        <taxon>Ecdysozoa</taxon>
        <taxon>Nematoda</taxon>
        <taxon>Chromadorea</taxon>
        <taxon>Rhabditida</taxon>
        <taxon>Spirurina</taxon>
        <taxon>Spiruromorpha</taxon>
        <taxon>Thelazioidea</taxon>
        <taxon>Thelaziidae</taxon>
        <taxon>Thelazia</taxon>
    </lineage>
</organism>
<dbReference type="InterPro" id="IPR019034">
    <property type="entry name" value="UPF0390"/>
</dbReference>
<dbReference type="WBParaSite" id="TCLT_0000060001-mRNA-1">
    <property type="protein sequence ID" value="TCLT_0000060001-mRNA-1"/>
    <property type="gene ID" value="TCLT_0000060001"/>
</dbReference>
<protein>
    <submittedName>
        <fullName evidence="4">GN3L_Grn1 domain-containing protein</fullName>
    </submittedName>
</protein>
<evidence type="ECO:0000313" key="2">
    <source>
        <dbReference type="EMBL" id="VDM95634.1"/>
    </source>
</evidence>
<dbReference type="STRING" id="103827.A0A0N5CKK1"/>
<evidence type="ECO:0000313" key="3">
    <source>
        <dbReference type="Proteomes" id="UP000276776"/>
    </source>
</evidence>
<dbReference type="AlphaFoldDB" id="A0A0N5CKK1"/>
<sequence>MVQHNVKKKISLPKGVKQKTNTKAKKQNLKKGHRLAIAPKKPAAVQQAKTDAQITKTINERNEQLLKNRADKDVGRSATT</sequence>
<gene>
    <name evidence="2" type="ORF">TCLT_LOCUS601</name>
</gene>
<accession>A0A0N5CKK1</accession>
<evidence type="ECO:0000256" key="1">
    <source>
        <dbReference type="SAM" id="MobiDB-lite"/>
    </source>
</evidence>
<reference evidence="2 3" key="2">
    <citation type="submission" date="2018-11" db="EMBL/GenBank/DDBJ databases">
        <authorList>
            <consortium name="Pathogen Informatics"/>
        </authorList>
    </citation>
    <scope>NUCLEOTIDE SEQUENCE [LARGE SCALE GENOMIC DNA]</scope>
</reference>
<dbReference type="Proteomes" id="UP000276776">
    <property type="component" value="Unassembled WGS sequence"/>
</dbReference>
<feature type="region of interest" description="Disordered" evidence="1">
    <location>
        <begin position="59"/>
        <end position="80"/>
    </location>
</feature>
<reference evidence="4" key="1">
    <citation type="submission" date="2017-02" db="UniProtKB">
        <authorList>
            <consortium name="WormBaseParasite"/>
        </authorList>
    </citation>
    <scope>IDENTIFICATION</scope>
</reference>
<dbReference type="EMBL" id="UYYF01000048">
    <property type="protein sequence ID" value="VDM95634.1"/>
    <property type="molecule type" value="Genomic_DNA"/>
</dbReference>
<dbReference type="OMA" id="MVQHNIK"/>
<keyword evidence="3" id="KW-1185">Reference proteome</keyword>